<evidence type="ECO:0008006" key="3">
    <source>
        <dbReference type="Google" id="ProtNLM"/>
    </source>
</evidence>
<dbReference type="SUPFAM" id="SSF46785">
    <property type="entry name" value="Winged helix' DNA-binding domain"/>
    <property type="match status" value="1"/>
</dbReference>
<evidence type="ECO:0000313" key="2">
    <source>
        <dbReference type="Proteomes" id="UP001501729"/>
    </source>
</evidence>
<gene>
    <name evidence="1" type="ORF">GCM10025751_43120</name>
</gene>
<name>A0AAV3UMY3_9EURY</name>
<protein>
    <recommendedName>
        <fullName evidence="3">Winged helix-turn-helix DNA-binding</fullName>
    </recommendedName>
</protein>
<evidence type="ECO:0000313" key="1">
    <source>
        <dbReference type="EMBL" id="GAA5059299.1"/>
    </source>
</evidence>
<comment type="caution">
    <text evidence="1">The sequence shown here is derived from an EMBL/GenBank/DDBJ whole genome shotgun (WGS) entry which is preliminary data.</text>
</comment>
<dbReference type="AlphaFoldDB" id="A0AAV3UMY3"/>
<sequence length="98" mass="11218">MAFVVQFMEKQTLTSLCDLPPSAKLVFKVLEYSGAHTQKEIVQRSRLSARTVRSALENLTEVGAVTEEVYIPDARQRLYRLDDSRDWEQVSCLEKTPV</sequence>
<dbReference type="EMBL" id="BAABKX010000018">
    <property type="protein sequence ID" value="GAA5059299.1"/>
    <property type="molecule type" value="Genomic_DNA"/>
</dbReference>
<dbReference type="Proteomes" id="UP001501729">
    <property type="component" value="Unassembled WGS sequence"/>
</dbReference>
<keyword evidence="2" id="KW-1185">Reference proteome</keyword>
<dbReference type="Gene3D" id="1.10.10.10">
    <property type="entry name" value="Winged helix-like DNA-binding domain superfamily/Winged helix DNA-binding domain"/>
    <property type="match status" value="1"/>
</dbReference>
<dbReference type="InterPro" id="IPR036390">
    <property type="entry name" value="WH_DNA-bd_sf"/>
</dbReference>
<dbReference type="InterPro" id="IPR036388">
    <property type="entry name" value="WH-like_DNA-bd_sf"/>
</dbReference>
<organism evidence="1 2">
    <name type="scientific">Haladaptatus pallidirubidus</name>
    <dbReference type="NCBI Taxonomy" id="1008152"/>
    <lineage>
        <taxon>Archaea</taxon>
        <taxon>Methanobacteriati</taxon>
        <taxon>Methanobacteriota</taxon>
        <taxon>Stenosarchaea group</taxon>
        <taxon>Halobacteria</taxon>
        <taxon>Halobacteriales</taxon>
        <taxon>Haladaptataceae</taxon>
        <taxon>Haladaptatus</taxon>
    </lineage>
</organism>
<proteinExistence type="predicted"/>
<accession>A0AAV3UMY3</accession>
<reference evidence="1 2" key="1">
    <citation type="journal article" date="2019" name="Int. J. Syst. Evol. Microbiol.">
        <title>The Global Catalogue of Microorganisms (GCM) 10K type strain sequencing project: providing services to taxonomists for standard genome sequencing and annotation.</title>
        <authorList>
            <consortium name="The Broad Institute Genomics Platform"/>
            <consortium name="The Broad Institute Genome Sequencing Center for Infectious Disease"/>
            <person name="Wu L."/>
            <person name="Ma J."/>
        </authorList>
    </citation>
    <scope>NUCLEOTIDE SEQUENCE [LARGE SCALE GENOMIC DNA]</scope>
    <source>
        <strain evidence="1 2">JCM 17504</strain>
    </source>
</reference>